<evidence type="ECO:0000256" key="1">
    <source>
        <dbReference type="ARBA" id="ARBA00023015"/>
    </source>
</evidence>
<dbReference type="CDD" id="cd01392">
    <property type="entry name" value="HTH_LacI"/>
    <property type="match status" value="1"/>
</dbReference>
<dbReference type="EMBL" id="JACIJM010000012">
    <property type="protein sequence ID" value="MBB5723675.1"/>
    <property type="molecule type" value="Genomic_DNA"/>
</dbReference>
<keyword evidence="6" id="KW-1185">Reference proteome</keyword>
<evidence type="ECO:0000313" key="5">
    <source>
        <dbReference type="EMBL" id="MBB5723675.1"/>
    </source>
</evidence>
<reference evidence="5 6" key="1">
    <citation type="submission" date="2020-08" db="EMBL/GenBank/DDBJ databases">
        <title>Genomic Encyclopedia of Type Strains, Phase IV (KMG-IV): sequencing the most valuable type-strain genomes for metagenomic binning, comparative biology and taxonomic classification.</title>
        <authorList>
            <person name="Goeker M."/>
        </authorList>
    </citation>
    <scope>NUCLEOTIDE SEQUENCE [LARGE SCALE GENOMIC DNA]</scope>
    <source>
        <strain evidence="5 6">DSM 101064</strain>
    </source>
</reference>
<dbReference type="InterPro" id="IPR028082">
    <property type="entry name" value="Peripla_BP_I"/>
</dbReference>
<dbReference type="GO" id="GO:0003700">
    <property type="term" value="F:DNA-binding transcription factor activity"/>
    <property type="evidence" value="ECO:0007669"/>
    <property type="project" value="TreeGrafter"/>
</dbReference>
<accession>A0A7W9BNI7</accession>
<keyword evidence="3" id="KW-0804">Transcription</keyword>
<dbReference type="PANTHER" id="PTHR30146">
    <property type="entry name" value="LACI-RELATED TRANSCRIPTIONAL REPRESSOR"/>
    <property type="match status" value="1"/>
</dbReference>
<dbReference type="RefSeq" id="WP_183530779.1">
    <property type="nucleotide sequence ID" value="NZ_JACIJM010000012.1"/>
</dbReference>
<feature type="domain" description="HTH lacI-type" evidence="4">
    <location>
        <begin position="14"/>
        <end position="68"/>
    </location>
</feature>
<dbReference type="PANTHER" id="PTHR30146:SF109">
    <property type="entry name" value="HTH-TYPE TRANSCRIPTIONAL REGULATOR GALS"/>
    <property type="match status" value="1"/>
</dbReference>
<dbReference type="InterPro" id="IPR010982">
    <property type="entry name" value="Lambda_DNA-bd_dom_sf"/>
</dbReference>
<dbReference type="Pfam" id="PF13377">
    <property type="entry name" value="Peripla_BP_3"/>
    <property type="match status" value="1"/>
</dbReference>
<name>A0A7W9BNI7_9RHOB</name>
<dbReference type="SUPFAM" id="SSF53822">
    <property type="entry name" value="Periplasmic binding protein-like I"/>
    <property type="match status" value="1"/>
</dbReference>
<dbReference type="SUPFAM" id="SSF47413">
    <property type="entry name" value="lambda repressor-like DNA-binding domains"/>
    <property type="match status" value="1"/>
</dbReference>
<evidence type="ECO:0000259" key="4">
    <source>
        <dbReference type="PROSITE" id="PS50932"/>
    </source>
</evidence>
<protein>
    <submittedName>
        <fullName evidence="5">DNA-binding LacI/PurR family transcriptional regulator</fullName>
    </submittedName>
</protein>
<keyword evidence="1" id="KW-0805">Transcription regulation</keyword>
<organism evidence="5 6">
    <name type="scientific">Yoonia ponticola</name>
    <dbReference type="NCBI Taxonomy" id="1524255"/>
    <lineage>
        <taxon>Bacteria</taxon>
        <taxon>Pseudomonadati</taxon>
        <taxon>Pseudomonadota</taxon>
        <taxon>Alphaproteobacteria</taxon>
        <taxon>Rhodobacterales</taxon>
        <taxon>Paracoccaceae</taxon>
        <taxon>Yoonia</taxon>
    </lineage>
</organism>
<evidence type="ECO:0000256" key="3">
    <source>
        <dbReference type="ARBA" id="ARBA00023163"/>
    </source>
</evidence>
<dbReference type="Gene3D" id="1.10.260.40">
    <property type="entry name" value="lambda repressor-like DNA-binding domains"/>
    <property type="match status" value="1"/>
</dbReference>
<dbReference type="GO" id="GO:0000976">
    <property type="term" value="F:transcription cis-regulatory region binding"/>
    <property type="evidence" value="ECO:0007669"/>
    <property type="project" value="TreeGrafter"/>
</dbReference>
<dbReference type="InterPro" id="IPR046335">
    <property type="entry name" value="LacI/GalR-like_sensor"/>
</dbReference>
<evidence type="ECO:0000313" key="6">
    <source>
        <dbReference type="Proteomes" id="UP000535415"/>
    </source>
</evidence>
<sequence>MSQTRNTRKSHGMVTAQDVAKEAGVSLTTVSRSFSEAGLVSKQTRDRVLSVANQLGYSPNIAARVLASRRSRLIGLMVNNFDDPENLNLFRYVSAEAQKRNFHAILFNTSPDRQEAGLDSMESAMLHQVDGLLVSATRLEPAIIARCASQDKRIVIVGRKSRRPEFSSVYCDNEDGAAQVADDFFAKGVQRPAFVGGSPTASVSLERRDGFVKRIEELYGFQPIVREAGSNDYAKGFATAKALLDLPKPPDAYFCSSDLLAIGVTDAISEADSVKTGERPLVVGFGRTMLSRLKAYDLASVALPMEEMVRTATSHLIDTLGDARTGPTKIVFPCELMSPEARK</sequence>
<dbReference type="PROSITE" id="PS50932">
    <property type="entry name" value="HTH_LACI_2"/>
    <property type="match status" value="1"/>
</dbReference>
<keyword evidence="2 5" id="KW-0238">DNA-binding</keyword>
<comment type="caution">
    <text evidence="5">The sequence shown here is derived from an EMBL/GenBank/DDBJ whole genome shotgun (WGS) entry which is preliminary data.</text>
</comment>
<dbReference type="Gene3D" id="3.40.50.2300">
    <property type="match status" value="2"/>
</dbReference>
<proteinExistence type="predicted"/>
<dbReference type="AlphaFoldDB" id="A0A7W9BNI7"/>
<dbReference type="Pfam" id="PF00356">
    <property type="entry name" value="LacI"/>
    <property type="match status" value="1"/>
</dbReference>
<gene>
    <name evidence="5" type="ORF">FHS72_003320</name>
</gene>
<dbReference type="Proteomes" id="UP000535415">
    <property type="component" value="Unassembled WGS sequence"/>
</dbReference>
<dbReference type="SMART" id="SM00354">
    <property type="entry name" value="HTH_LACI"/>
    <property type="match status" value="1"/>
</dbReference>
<dbReference type="InterPro" id="IPR000843">
    <property type="entry name" value="HTH_LacI"/>
</dbReference>
<evidence type="ECO:0000256" key="2">
    <source>
        <dbReference type="ARBA" id="ARBA00023125"/>
    </source>
</evidence>